<feature type="signal peptide" evidence="2">
    <location>
        <begin position="1"/>
        <end position="22"/>
    </location>
</feature>
<dbReference type="RefSeq" id="WP_379939501.1">
    <property type="nucleotide sequence ID" value="NZ_JBHTIB010000002.1"/>
</dbReference>
<dbReference type="Pfam" id="PF00196">
    <property type="entry name" value="GerE"/>
    <property type="match status" value="1"/>
</dbReference>
<keyword evidence="1" id="KW-0472">Membrane</keyword>
<dbReference type="SMART" id="SM00421">
    <property type="entry name" value="HTH_LUXR"/>
    <property type="match status" value="1"/>
</dbReference>
<dbReference type="InterPro" id="IPR016032">
    <property type="entry name" value="Sig_transdc_resp-reg_C-effctor"/>
</dbReference>
<evidence type="ECO:0000256" key="2">
    <source>
        <dbReference type="SAM" id="SignalP"/>
    </source>
</evidence>
<dbReference type="InterPro" id="IPR000792">
    <property type="entry name" value="Tscrpt_reg_LuxR_C"/>
</dbReference>
<dbReference type="InterPro" id="IPR013783">
    <property type="entry name" value="Ig-like_fold"/>
</dbReference>
<dbReference type="Pfam" id="PF07495">
    <property type="entry name" value="Y_Y_Y"/>
    <property type="match status" value="1"/>
</dbReference>
<accession>A0ABW3BP63</accession>
<feature type="chain" id="PRO_5047147588" evidence="2">
    <location>
        <begin position="23"/>
        <end position="958"/>
    </location>
</feature>
<proteinExistence type="predicted"/>
<feature type="domain" description="HTH luxR-type" evidence="3">
    <location>
        <begin position="898"/>
        <end position="955"/>
    </location>
</feature>
<gene>
    <name evidence="4" type="ORF">ACFQ0I_03830</name>
</gene>
<dbReference type="SUPFAM" id="SSF46894">
    <property type="entry name" value="C-terminal effector domain of the bipartite response regulators"/>
    <property type="match status" value="1"/>
</dbReference>
<protein>
    <submittedName>
        <fullName evidence="4">Triple tyrosine motif-containing protein</fullName>
    </submittedName>
</protein>
<keyword evidence="2" id="KW-0732">Signal</keyword>
<evidence type="ECO:0000313" key="4">
    <source>
        <dbReference type="EMBL" id="MFD0834881.1"/>
    </source>
</evidence>
<feature type="transmembrane region" description="Helical" evidence="1">
    <location>
        <begin position="745"/>
        <end position="766"/>
    </location>
</feature>
<dbReference type="EMBL" id="JBHTIB010000002">
    <property type="protein sequence ID" value="MFD0834881.1"/>
    <property type="molecule type" value="Genomic_DNA"/>
</dbReference>
<comment type="caution">
    <text evidence="4">The sequence shown here is derived from an EMBL/GenBank/DDBJ whole genome shotgun (WGS) entry which is preliminary data.</text>
</comment>
<keyword evidence="5" id="KW-1185">Reference proteome</keyword>
<evidence type="ECO:0000256" key="1">
    <source>
        <dbReference type="SAM" id="Phobius"/>
    </source>
</evidence>
<keyword evidence="1" id="KW-0812">Transmembrane</keyword>
<dbReference type="InterPro" id="IPR015943">
    <property type="entry name" value="WD40/YVTN_repeat-like_dom_sf"/>
</dbReference>
<evidence type="ECO:0000313" key="5">
    <source>
        <dbReference type="Proteomes" id="UP001597011"/>
    </source>
</evidence>
<evidence type="ECO:0000259" key="3">
    <source>
        <dbReference type="SMART" id="SM00421"/>
    </source>
</evidence>
<sequence>MKLIKLYTFILCLITGISLSHAQINAVGIPSIKNFSKSDYRGGTQNWDIDQDINGNVYFANQNGLLQFDGLTWRVYRIPNSLDVRAVKVDNNSGRIFVGGYNEFGYFESGLNGQLVYTSLMHLITDSNHNLSDFIWKIHVYNDEVVFQSFMSAYIYKNNKINVLKAPNRFQFSFVVNDALYFQDIKDGILEYKKGFLHPLKESTFFNNSEIWGMFSIPQNKILIATLEKGLFIYQDEKITPWNTEANSFIKQNGSLGGAVLKNNALLINSVLNGLIICDLKGKITQHLDIKKGLQNNTVLKSYVDDKNDIWLGLDNGITFVNQNSPFTFFNASYNLSTVYASAVYDNYLYAATNQGVFYHELNKSFLDNNFSLVNGITAQSWNIQVIGNELVCANNNGAYIIKGNSVVKKLDNQGYFAFKETPSNPNFVIGANYGGFSLFEKTKTGLEYKGPIEGFTNSTNFFEIDETFLWLIRDQHLYKLKLDINNKKFTSIETIVQLRPSKSAINSLQKINNTVYFESQNHFYTYSKEKNVFNEAPWLSNLFSKCPPINYVKEDSHGNLWYRSGESLGAHLKDDHGNFKHSQTIFSNLNGYLVSNYLSINTYNQNNIFIGTTNGLARFDSKFNSSFKDKPKVYIRSFSYAQDTIIHGNPKDKKREYIMPYAQNNVKFTFSAPEFENSQNLTFAYQLYPFDKNWSNWSNTYIKEYTNLREGNYIMKIKVRNSFGKESDVYSLNFTVKPPWYRHYLAYVAYILLLAFIIYLVSVMVKMRYRKREYYKTIEQRKIYLEKESKIRKEQYLLEKEIEKLNRDKLQTKLRAKDKELVTNSLQVAKKNKILNNIIQKLKTMEIESVNENTKVQFNALKKNIAKEIKADNSWKDLEKHIKNVHFDFLKRLKEKHADITPRELDLSTYLLINMSTKEISEVMNISNKGVELARYRLRKKLGLKRKENLTGYLMSV</sequence>
<reference evidence="5" key="1">
    <citation type="journal article" date="2019" name="Int. J. Syst. Evol. Microbiol.">
        <title>The Global Catalogue of Microorganisms (GCM) 10K type strain sequencing project: providing services to taxonomists for standard genome sequencing and annotation.</title>
        <authorList>
            <consortium name="The Broad Institute Genomics Platform"/>
            <consortium name="The Broad Institute Genome Sequencing Center for Infectious Disease"/>
            <person name="Wu L."/>
            <person name="Ma J."/>
        </authorList>
    </citation>
    <scope>NUCLEOTIDE SEQUENCE [LARGE SCALE GENOMIC DNA]</scope>
    <source>
        <strain evidence="5">CCUG 60529</strain>
    </source>
</reference>
<dbReference type="InterPro" id="IPR036388">
    <property type="entry name" value="WH-like_DNA-bd_sf"/>
</dbReference>
<dbReference type="Gene3D" id="2.60.40.10">
    <property type="entry name" value="Immunoglobulins"/>
    <property type="match status" value="1"/>
</dbReference>
<dbReference type="Gene3D" id="2.130.10.10">
    <property type="entry name" value="YVTN repeat-like/Quinoprotein amine dehydrogenase"/>
    <property type="match status" value="2"/>
</dbReference>
<name>A0ABW3BP63_9FLAO</name>
<dbReference type="Gene3D" id="1.10.10.10">
    <property type="entry name" value="Winged helix-like DNA-binding domain superfamily/Winged helix DNA-binding domain"/>
    <property type="match status" value="1"/>
</dbReference>
<keyword evidence="1" id="KW-1133">Transmembrane helix</keyword>
<dbReference type="InterPro" id="IPR011123">
    <property type="entry name" value="Y_Y_Y"/>
</dbReference>
<dbReference type="Proteomes" id="UP001597011">
    <property type="component" value="Unassembled WGS sequence"/>
</dbReference>
<organism evidence="4 5">
    <name type="scientific">Mariniflexile aquimaris</name>
    <dbReference type="NCBI Taxonomy" id="881009"/>
    <lineage>
        <taxon>Bacteria</taxon>
        <taxon>Pseudomonadati</taxon>
        <taxon>Bacteroidota</taxon>
        <taxon>Flavobacteriia</taxon>
        <taxon>Flavobacteriales</taxon>
        <taxon>Flavobacteriaceae</taxon>
        <taxon>Mariniflexile</taxon>
    </lineage>
</organism>